<accession>A0A5J4ZAN3</accession>
<keyword evidence="3" id="KW-1185">Reference proteome</keyword>
<dbReference type="Proteomes" id="UP000325577">
    <property type="component" value="Linkage Group LG9"/>
</dbReference>
<dbReference type="AlphaFoldDB" id="A0A5J4ZAN3"/>
<feature type="chain" id="PRO_5023870716" description="Secreted protein" evidence="1">
    <location>
        <begin position="22"/>
        <end position="83"/>
    </location>
</feature>
<name>A0A5J4ZAN3_9ASTE</name>
<gene>
    <name evidence="2" type="ORF">F0562_017951</name>
</gene>
<evidence type="ECO:0008006" key="4">
    <source>
        <dbReference type="Google" id="ProtNLM"/>
    </source>
</evidence>
<dbReference type="EMBL" id="CM018052">
    <property type="protein sequence ID" value="KAA8514772.1"/>
    <property type="molecule type" value="Genomic_DNA"/>
</dbReference>
<sequence length="83" mass="9297">MLLVLFILRLLILNWLRLDEATVGPDHARAVGSGLIEATASSGLAEAWVKFERLKLVDFEPSFPQSGLEPRSTVPWSLFFDKL</sequence>
<organism evidence="2 3">
    <name type="scientific">Nyssa sinensis</name>
    <dbReference type="NCBI Taxonomy" id="561372"/>
    <lineage>
        <taxon>Eukaryota</taxon>
        <taxon>Viridiplantae</taxon>
        <taxon>Streptophyta</taxon>
        <taxon>Embryophyta</taxon>
        <taxon>Tracheophyta</taxon>
        <taxon>Spermatophyta</taxon>
        <taxon>Magnoliopsida</taxon>
        <taxon>eudicotyledons</taxon>
        <taxon>Gunneridae</taxon>
        <taxon>Pentapetalae</taxon>
        <taxon>asterids</taxon>
        <taxon>Cornales</taxon>
        <taxon>Nyssaceae</taxon>
        <taxon>Nyssa</taxon>
    </lineage>
</organism>
<reference evidence="2 3" key="1">
    <citation type="submission" date="2019-09" db="EMBL/GenBank/DDBJ databases">
        <title>A chromosome-level genome assembly of the Chinese tupelo Nyssa sinensis.</title>
        <authorList>
            <person name="Yang X."/>
            <person name="Kang M."/>
            <person name="Yang Y."/>
            <person name="Xiong H."/>
            <person name="Wang M."/>
            <person name="Zhang Z."/>
            <person name="Wang Z."/>
            <person name="Wu H."/>
            <person name="Ma T."/>
            <person name="Liu J."/>
            <person name="Xi Z."/>
        </authorList>
    </citation>
    <scope>NUCLEOTIDE SEQUENCE [LARGE SCALE GENOMIC DNA]</scope>
    <source>
        <strain evidence="2">J267</strain>
        <tissue evidence="2">Leaf</tissue>
    </source>
</reference>
<keyword evidence="1" id="KW-0732">Signal</keyword>
<proteinExistence type="predicted"/>
<evidence type="ECO:0000256" key="1">
    <source>
        <dbReference type="SAM" id="SignalP"/>
    </source>
</evidence>
<feature type="signal peptide" evidence="1">
    <location>
        <begin position="1"/>
        <end position="21"/>
    </location>
</feature>
<protein>
    <recommendedName>
        <fullName evidence="4">Secreted protein</fullName>
    </recommendedName>
</protein>
<evidence type="ECO:0000313" key="2">
    <source>
        <dbReference type="EMBL" id="KAA8514772.1"/>
    </source>
</evidence>
<evidence type="ECO:0000313" key="3">
    <source>
        <dbReference type="Proteomes" id="UP000325577"/>
    </source>
</evidence>